<sequence>MCHSGGDGMMAMVKEPRLPRLFAFLALWLHSKRRSEPYSLPSLSSNTINSTDPNEGSVQEITITYLVKEGSEKADPSQFELLKVLGQGSFGKEFSHTE</sequence>
<gene>
    <name evidence="1" type="ORF">K3G42_026952</name>
</gene>
<evidence type="ECO:0000313" key="1">
    <source>
        <dbReference type="EMBL" id="KAH8007986.1"/>
    </source>
</evidence>
<reference evidence="1" key="1">
    <citation type="submission" date="2021-08" db="EMBL/GenBank/DDBJ databases">
        <title>The first chromosome-level gecko genome reveals the dynamic sex chromosomes of Neotropical dwarf geckos (Sphaerodactylidae: Sphaerodactylus).</title>
        <authorList>
            <person name="Pinto B.J."/>
            <person name="Keating S.E."/>
            <person name="Gamble T."/>
        </authorList>
    </citation>
    <scope>NUCLEOTIDE SEQUENCE</scope>
    <source>
        <strain evidence="1">TG3544</strain>
    </source>
</reference>
<name>A0ACB8FS42_9SAUR</name>
<evidence type="ECO:0000313" key="2">
    <source>
        <dbReference type="Proteomes" id="UP000827872"/>
    </source>
</evidence>
<proteinExistence type="predicted"/>
<comment type="caution">
    <text evidence="1">The sequence shown here is derived from an EMBL/GenBank/DDBJ whole genome shotgun (WGS) entry which is preliminary data.</text>
</comment>
<protein>
    <submittedName>
        <fullName evidence="1">Uncharacterized protein</fullName>
    </submittedName>
</protein>
<dbReference type="Proteomes" id="UP000827872">
    <property type="component" value="Linkage Group LG06"/>
</dbReference>
<organism evidence="1 2">
    <name type="scientific">Sphaerodactylus townsendi</name>
    <dbReference type="NCBI Taxonomy" id="933632"/>
    <lineage>
        <taxon>Eukaryota</taxon>
        <taxon>Metazoa</taxon>
        <taxon>Chordata</taxon>
        <taxon>Craniata</taxon>
        <taxon>Vertebrata</taxon>
        <taxon>Euteleostomi</taxon>
        <taxon>Lepidosauria</taxon>
        <taxon>Squamata</taxon>
        <taxon>Bifurcata</taxon>
        <taxon>Gekkota</taxon>
        <taxon>Sphaerodactylidae</taxon>
        <taxon>Sphaerodactylus</taxon>
    </lineage>
</organism>
<dbReference type="EMBL" id="CM037619">
    <property type="protein sequence ID" value="KAH8007986.1"/>
    <property type="molecule type" value="Genomic_DNA"/>
</dbReference>
<keyword evidence="2" id="KW-1185">Reference proteome</keyword>
<accession>A0ACB8FS42</accession>